<reference evidence="1" key="1">
    <citation type="journal article" date="2021" name="Proc. Natl. Acad. Sci. U.S.A.">
        <title>Three genomes in the algal genus Volvox reveal the fate of a haploid sex-determining region after a transition to homothallism.</title>
        <authorList>
            <person name="Yamamoto K."/>
            <person name="Hamaji T."/>
            <person name="Kawai-Toyooka H."/>
            <person name="Matsuzaki R."/>
            <person name="Takahashi F."/>
            <person name="Nishimura Y."/>
            <person name="Kawachi M."/>
            <person name="Noguchi H."/>
            <person name="Minakuchi Y."/>
            <person name="Umen J.G."/>
            <person name="Toyoda A."/>
            <person name="Nozaki H."/>
        </authorList>
    </citation>
    <scope>NUCLEOTIDE SEQUENCE</scope>
    <source>
        <strain evidence="1">NIES-3785</strain>
    </source>
</reference>
<feature type="non-terminal residue" evidence="1">
    <location>
        <position position="1"/>
    </location>
</feature>
<dbReference type="EMBL" id="BNCQ01000021">
    <property type="protein sequence ID" value="GIM06387.1"/>
    <property type="molecule type" value="Genomic_DNA"/>
</dbReference>
<accession>A0A8J4GF34</accession>
<comment type="caution">
    <text evidence="1">The sequence shown here is derived from an EMBL/GenBank/DDBJ whole genome shotgun (WGS) entry which is preliminary data.</text>
</comment>
<protein>
    <submittedName>
        <fullName evidence="1">Uncharacterized protein</fullName>
    </submittedName>
</protein>
<organism evidence="1 2">
    <name type="scientific">Volvox reticuliferus</name>
    <dbReference type="NCBI Taxonomy" id="1737510"/>
    <lineage>
        <taxon>Eukaryota</taxon>
        <taxon>Viridiplantae</taxon>
        <taxon>Chlorophyta</taxon>
        <taxon>core chlorophytes</taxon>
        <taxon>Chlorophyceae</taxon>
        <taxon>CS clade</taxon>
        <taxon>Chlamydomonadales</taxon>
        <taxon>Volvocaceae</taxon>
        <taxon>Volvox</taxon>
    </lineage>
</organism>
<gene>
    <name evidence="1" type="ORF">Vretimale_10694</name>
</gene>
<evidence type="ECO:0000313" key="2">
    <source>
        <dbReference type="Proteomes" id="UP000722791"/>
    </source>
</evidence>
<name>A0A8J4GF34_9CHLO</name>
<proteinExistence type="predicted"/>
<dbReference type="Proteomes" id="UP000722791">
    <property type="component" value="Unassembled WGS sequence"/>
</dbReference>
<sequence>LCLLPRSGSGAGSVTTHALAALTAISEPMAGGTATTTLLGGGAATSAATDVTLWFEPPLATAGGDKEISEENEPEPAAVAKVGAATVNAAAGGTAAGAGG</sequence>
<evidence type="ECO:0000313" key="1">
    <source>
        <dbReference type="EMBL" id="GIM06387.1"/>
    </source>
</evidence>
<dbReference type="AlphaFoldDB" id="A0A8J4GF34"/>